<accession>A0ABS9WE31</accession>
<evidence type="ECO:0000259" key="6">
    <source>
        <dbReference type="PROSITE" id="PS50045"/>
    </source>
</evidence>
<dbReference type="Pfam" id="PF25601">
    <property type="entry name" value="AAA_lid_14"/>
    <property type="match status" value="1"/>
</dbReference>
<dbReference type="PANTHER" id="PTHR32071:SF57">
    <property type="entry name" value="C4-DICARBOXYLATE TRANSPORT TRANSCRIPTIONAL REGULATORY PROTEIN DCTD"/>
    <property type="match status" value="1"/>
</dbReference>
<dbReference type="PROSITE" id="PS50045">
    <property type="entry name" value="SIGMA54_INTERACT_4"/>
    <property type="match status" value="1"/>
</dbReference>
<dbReference type="EMBL" id="JAJMLW010000001">
    <property type="protein sequence ID" value="MCI2241123.1"/>
    <property type="molecule type" value="Genomic_DNA"/>
</dbReference>
<dbReference type="Gene3D" id="1.10.10.60">
    <property type="entry name" value="Homeodomain-like"/>
    <property type="match status" value="1"/>
</dbReference>
<dbReference type="InterPro" id="IPR002078">
    <property type="entry name" value="Sigma_54_int"/>
</dbReference>
<evidence type="ECO:0000256" key="4">
    <source>
        <dbReference type="ARBA" id="ARBA00023163"/>
    </source>
</evidence>
<dbReference type="InterPro" id="IPR058031">
    <property type="entry name" value="AAA_lid_NorR"/>
</dbReference>
<dbReference type="Gene3D" id="3.40.50.300">
    <property type="entry name" value="P-loop containing nucleotide triphosphate hydrolases"/>
    <property type="match status" value="1"/>
</dbReference>
<keyword evidence="2" id="KW-0067">ATP-binding</keyword>
<dbReference type="InterPro" id="IPR009057">
    <property type="entry name" value="Homeodomain-like_sf"/>
</dbReference>
<keyword evidence="4" id="KW-0804">Transcription</keyword>
<comment type="caution">
    <text evidence="7">The sequence shown here is derived from an EMBL/GenBank/DDBJ whole genome shotgun (WGS) entry which is preliminary data.</text>
</comment>
<evidence type="ECO:0000256" key="1">
    <source>
        <dbReference type="ARBA" id="ARBA00022741"/>
    </source>
</evidence>
<evidence type="ECO:0000313" key="7">
    <source>
        <dbReference type="EMBL" id="MCI2241123.1"/>
    </source>
</evidence>
<proteinExistence type="predicted"/>
<evidence type="ECO:0000256" key="2">
    <source>
        <dbReference type="ARBA" id="ARBA00022840"/>
    </source>
</evidence>
<dbReference type="PANTHER" id="PTHR32071">
    <property type="entry name" value="TRANSCRIPTIONAL REGULATORY PROTEIN"/>
    <property type="match status" value="1"/>
</dbReference>
<dbReference type="PRINTS" id="PR01590">
    <property type="entry name" value="HTHFIS"/>
</dbReference>
<sequence>MGERDYEVRRILDPRQGGAPAMGRSAWEALAEARRRFIADGVLLAPCPALRPEIAESWDRCRSAGVDPDATVLAVPLSDEDRRQVMAVYGGLVEAARPLMGIIDDLHLADDYIFELVARNGVTVLQLGNLVLHDVVADGSIMNEPSMGTNAHTLCMRQKTPLSVVGPEHYCAALHGLAALAAPVFDKHGIVIASLLLTQPLPAEPWSEDYQKLLSHALGFIASIASALEHQLVFQDSLAMLAATGEKLEAATEYGQRARHVLDIAMGFTNEPILVLDAAGVVQHASPEAIHLLHLTLPDVVGHPAEDVLGLPWAGVLQALGDGQGGEVIASVGGREFGLRGNAVRSVAGGALDGLVLVLSEVKNARGRASGAGEEASITFDDILGNSMAMNEARDLARRYAMTGENVLIIGESGTGKEYFAQAIHNASRAKGPFMSVNCAAIPPRLIESELFGYESGAFTGAERGGKPGKIELADGGTLFLDEIGDMPLELQATLLRVLENKRVMRLGGKAYRQVDFRVVAATNRDLGAMVREGTFREDLLYRLSILTVPLPPLRARNGDVVFFAHYFLNECRRKAHEGPTGFTAEAERLIATFPWPGNVRQIKNAVYSAFYAAPGEDIAVNDLPQYVREGREGLFAPLEAPTAAAAEGEAAKPGDAPTATPPVTAPAGMPLPPRGEEPGAADGETVSVPDELLSLQAVEESAIKLAMVYAGGNVARAAELLEISKATLYRKIKEYGLRQ</sequence>
<organism evidence="7 8">
    <name type="scientific">Adlercreutzia faecimuris</name>
    <dbReference type="NCBI Taxonomy" id="2897341"/>
    <lineage>
        <taxon>Bacteria</taxon>
        <taxon>Bacillati</taxon>
        <taxon>Actinomycetota</taxon>
        <taxon>Coriobacteriia</taxon>
        <taxon>Eggerthellales</taxon>
        <taxon>Eggerthellaceae</taxon>
        <taxon>Adlercreutzia</taxon>
    </lineage>
</organism>
<feature type="domain" description="Sigma-54 factor interaction" evidence="6">
    <location>
        <begin position="383"/>
        <end position="612"/>
    </location>
</feature>
<dbReference type="Pfam" id="PF02954">
    <property type="entry name" value="HTH_8"/>
    <property type="match status" value="1"/>
</dbReference>
<gene>
    <name evidence="7" type="ORF">LPT13_02000</name>
</gene>
<dbReference type="InterPro" id="IPR002197">
    <property type="entry name" value="HTH_Fis"/>
</dbReference>
<protein>
    <submittedName>
        <fullName evidence="7">Sigma 54-interacting transcriptional regulator</fullName>
    </submittedName>
</protein>
<feature type="region of interest" description="Disordered" evidence="5">
    <location>
        <begin position="646"/>
        <end position="685"/>
    </location>
</feature>
<dbReference type="InterPro" id="IPR027417">
    <property type="entry name" value="P-loop_NTPase"/>
</dbReference>
<dbReference type="InterPro" id="IPR025662">
    <property type="entry name" value="Sigma_54_int_dom_ATP-bd_1"/>
</dbReference>
<dbReference type="RefSeq" id="WP_242162963.1">
    <property type="nucleotide sequence ID" value="NZ_JAJMLW010000001.1"/>
</dbReference>
<evidence type="ECO:0000313" key="8">
    <source>
        <dbReference type="Proteomes" id="UP001430755"/>
    </source>
</evidence>
<dbReference type="SUPFAM" id="SSF52540">
    <property type="entry name" value="P-loop containing nucleoside triphosphate hydrolases"/>
    <property type="match status" value="1"/>
</dbReference>
<dbReference type="CDD" id="cd00009">
    <property type="entry name" value="AAA"/>
    <property type="match status" value="1"/>
</dbReference>
<keyword evidence="1" id="KW-0547">Nucleotide-binding</keyword>
<keyword evidence="3" id="KW-0805">Transcription regulation</keyword>
<keyword evidence="8" id="KW-1185">Reference proteome</keyword>
<dbReference type="InterPro" id="IPR029016">
    <property type="entry name" value="GAF-like_dom_sf"/>
</dbReference>
<dbReference type="Proteomes" id="UP001430755">
    <property type="component" value="Unassembled WGS sequence"/>
</dbReference>
<feature type="compositionally biased region" description="Low complexity" evidence="5">
    <location>
        <begin position="646"/>
        <end position="659"/>
    </location>
</feature>
<evidence type="ECO:0000256" key="5">
    <source>
        <dbReference type="SAM" id="MobiDB-lite"/>
    </source>
</evidence>
<evidence type="ECO:0000256" key="3">
    <source>
        <dbReference type="ARBA" id="ARBA00023015"/>
    </source>
</evidence>
<dbReference type="Gene3D" id="3.30.450.40">
    <property type="match status" value="1"/>
</dbReference>
<dbReference type="SUPFAM" id="SSF46689">
    <property type="entry name" value="Homeodomain-like"/>
    <property type="match status" value="1"/>
</dbReference>
<reference evidence="7" key="1">
    <citation type="submission" date="2021-11" db="EMBL/GenBank/DDBJ databases">
        <title>A Novel Adlercreutzia Species, isolated from a Allomyrina dichotoma larva feces.</title>
        <authorList>
            <person name="Suh M.K."/>
        </authorList>
    </citation>
    <scope>NUCLEOTIDE SEQUENCE</scope>
    <source>
        <strain evidence="7">JBNU-10</strain>
    </source>
</reference>
<dbReference type="InterPro" id="IPR003593">
    <property type="entry name" value="AAA+_ATPase"/>
</dbReference>
<name>A0ABS9WE31_9ACTN</name>
<dbReference type="Gene3D" id="1.10.8.60">
    <property type="match status" value="1"/>
</dbReference>
<dbReference type="PROSITE" id="PS00676">
    <property type="entry name" value="SIGMA54_INTERACT_2"/>
    <property type="match status" value="1"/>
</dbReference>
<dbReference type="PROSITE" id="PS00675">
    <property type="entry name" value="SIGMA54_INTERACT_1"/>
    <property type="match status" value="1"/>
</dbReference>
<dbReference type="InterPro" id="IPR025943">
    <property type="entry name" value="Sigma_54_int_dom_ATP-bd_2"/>
</dbReference>
<dbReference type="SMART" id="SM00382">
    <property type="entry name" value="AAA"/>
    <property type="match status" value="1"/>
</dbReference>
<feature type="compositionally biased region" description="Pro residues" evidence="5">
    <location>
        <begin position="660"/>
        <end position="674"/>
    </location>
</feature>
<dbReference type="Pfam" id="PF00158">
    <property type="entry name" value="Sigma54_activat"/>
    <property type="match status" value="1"/>
</dbReference>